<keyword evidence="2" id="KW-0472">Membrane</keyword>
<keyword evidence="2" id="KW-1133">Transmembrane helix</keyword>
<feature type="transmembrane region" description="Helical" evidence="2">
    <location>
        <begin position="6"/>
        <end position="24"/>
    </location>
</feature>
<dbReference type="GO" id="GO:0045436">
    <property type="term" value="F:lycopene beta cyclase activity"/>
    <property type="evidence" value="ECO:0007669"/>
    <property type="project" value="InterPro"/>
</dbReference>
<comment type="similarity">
    <text evidence="1">Belongs to the lycopene cyclase family.</text>
</comment>
<gene>
    <name evidence="3" type="primary">crtY</name>
    <name evidence="3" type="ORF">G7077_12790</name>
</gene>
<dbReference type="GO" id="GO:0016117">
    <property type="term" value="P:carotenoid biosynthetic process"/>
    <property type="evidence" value="ECO:0007669"/>
    <property type="project" value="InterPro"/>
</dbReference>
<organism evidence="3 4">
    <name type="scientific">Sphingomonas piscis</name>
    <dbReference type="NCBI Taxonomy" id="2714943"/>
    <lineage>
        <taxon>Bacteria</taxon>
        <taxon>Pseudomonadati</taxon>
        <taxon>Pseudomonadota</taxon>
        <taxon>Alphaproteobacteria</taxon>
        <taxon>Sphingomonadales</taxon>
        <taxon>Sphingomonadaceae</taxon>
        <taxon>Sphingomonas</taxon>
    </lineage>
</organism>
<dbReference type="EC" id="5.5.1.19" evidence="3"/>
<dbReference type="RefSeq" id="WP_166412039.1">
    <property type="nucleotide sequence ID" value="NZ_CP049869.1"/>
</dbReference>
<dbReference type="InterPro" id="IPR008461">
    <property type="entry name" value="CrtY"/>
</dbReference>
<dbReference type="NCBIfam" id="TIGR01789">
    <property type="entry name" value="lycopene_cycl"/>
    <property type="match status" value="1"/>
</dbReference>
<dbReference type="GO" id="GO:0016705">
    <property type="term" value="F:oxidoreductase activity, acting on paired donors, with incorporation or reduction of molecular oxygen"/>
    <property type="evidence" value="ECO:0007669"/>
    <property type="project" value="InterPro"/>
</dbReference>
<proteinExistence type="inferred from homology"/>
<keyword evidence="4" id="KW-1185">Reference proteome</keyword>
<dbReference type="AlphaFoldDB" id="A0A6G7YSE3"/>
<reference evidence="3 4" key="1">
    <citation type="submission" date="2020-03" db="EMBL/GenBank/DDBJ databases">
        <title>Sphingomonas sp. nov., isolated from fish.</title>
        <authorList>
            <person name="Hyun D.-W."/>
            <person name="Bae J.-W."/>
        </authorList>
    </citation>
    <scope>NUCLEOTIDE SEQUENCE [LARGE SCALE GENOMIC DNA]</scope>
    <source>
        <strain evidence="3 4">HDW15B</strain>
    </source>
</reference>
<evidence type="ECO:0000313" key="4">
    <source>
        <dbReference type="Proteomes" id="UP000503222"/>
    </source>
</evidence>
<evidence type="ECO:0000256" key="2">
    <source>
        <dbReference type="SAM" id="Phobius"/>
    </source>
</evidence>
<dbReference type="Proteomes" id="UP000503222">
    <property type="component" value="Chromosome"/>
</dbReference>
<keyword evidence="2" id="KW-0812">Transmembrane</keyword>
<dbReference type="EMBL" id="CP049869">
    <property type="protein sequence ID" value="QIK79654.1"/>
    <property type="molecule type" value="Genomic_DNA"/>
</dbReference>
<sequence length="381" mass="42423">MTDPVDILIAGGGLAGGLVALAMLERRPDVRVVVVEQGERFGGQHVWSFFDTDVDAEAKALLQPLISQHWPDHDIAFPKRARTIRIGYNSVRSSRLDDVLRARLAPSAYRLNSPIAEVSADHIVLAGGERIDAGLVLDARGPTAMDGLTLGWQKFVGHTYRFAEPHGCQRPMIMDGTVRQQDGYRFIYLLPFSPTELMIEDTYYSEGADLDEKVLGGELDRFATRYGTFEQVDAERGVLPVVIEGEIASLWETAAATPIGIRGGFFHPTTGYSLPDAARLALLLSAQREFTVAAIKQMLKRYAETLWGERRFFQLLNRMLFRAATPDERYRVLEHFYRLPEATIGRFYAADLTMGDKLRILTGTPPVPIGRALGAMRRQAA</sequence>
<dbReference type="NCBIfam" id="TIGR01790">
    <property type="entry name" value="carotene-cycl"/>
    <property type="match status" value="1"/>
</dbReference>
<accession>A0A6G7YSE3</accession>
<name>A0A6G7YSE3_9SPHN</name>
<dbReference type="Pfam" id="PF05834">
    <property type="entry name" value="Lycopene_cycl"/>
    <property type="match status" value="1"/>
</dbReference>
<evidence type="ECO:0000313" key="3">
    <source>
        <dbReference type="EMBL" id="QIK79654.1"/>
    </source>
</evidence>
<keyword evidence="3" id="KW-0413">Isomerase</keyword>
<dbReference type="SUPFAM" id="SSF51905">
    <property type="entry name" value="FAD/NAD(P)-binding domain"/>
    <property type="match status" value="1"/>
</dbReference>
<protein>
    <submittedName>
        <fullName evidence="3">Lycopene beta-cyclase CrtY</fullName>
        <ecNumber evidence="3">5.5.1.19</ecNumber>
    </submittedName>
</protein>
<dbReference type="KEGG" id="spii:G7077_12790"/>
<dbReference type="InterPro" id="IPR036188">
    <property type="entry name" value="FAD/NAD-bd_sf"/>
</dbReference>
<dbReference type="InterPro" id="IPR010108">
    <property type="entry name" value="Lycopene_cyclase_b/e"/>
</dbReference>
<evidence type="ECO:0000256" key="1">
    <source>
        <dbReference type="ARBA" id="ARBA00006599"/>
    </source>
</evidence>